<dbReference type="InterPro" id="IPR016177">
    <property type="entry name" value="DNA-bd_dom_sf"/>
</dbReference>
<feature type="compositionally biased region" description="Low complexity" evidence="6">
    <location>
        <begin position="81"/>
        <end position="91"/>
    </location>
</feature>
<dbReference type="OrthoDB" id="10072024at2759"/>
<keyword evidence="5" id="KW-0539">Nucleus</keyword>
<feature type="compositionally biased region" description="Basic and acidic residues" evidence="6">
    <location>
        <begin position="65"/>
        <end position="74"/>
    </location>
</feature>
<dbReference type="PROSITE" id="PS50982">
    <property type="entry name" value="MBD"/>
    <property type="match status" value="1"/>
</dbReference>
<feature type="region of interest" description="Disordered" evidence="6">
    <location>
        <begin position="1"/>
        <end position="184"/>
    </location>
</feature>
<feature type="domain" description="MBD" evidence="7">
    <location>
        <begin position="149"/>
        <end position="225"/>
    </location>
</feature>
<proteinExistence type="predicted"/>
<keyword evidence="3" id="KW-0238">DNA-binding</keyword>
<evidence type="ECO:0000256" key="4">
    <source>
        <dbReference type="ARBA" id="ARBA00023163"/>
    </source>
</evidence>
<dbReference type="AlphaFoldDB" id="A0A835DBX2"/>
<dbReference type="SUPFAM" id="SSF54171">
    <property type="entry name" value="DNA-binding domain"/>
    <property type="match status" value="1"/>
</dbReference>
<evidence type="ECO:0000313" key="9">
    <source>
        <dbReference type="Proteomes" id="UP000655225"/>
    </source>
</evidence>
<evidence type="ECO:0000256" key="5">
    <source>
        <dbReference type="ARBA" id="ARBA00023242"/>
    </source>
</evidence>
<keyword evidence="2" id="KW-0805">Transcription regulation</keyword>
<keyword evidence="9" id="KW-1185">Reference proteome</keyword>
<dbReference type="PANTHER" id="PTHR12396:SF46">
    <property type="entry name" value="METHYL-CPG-BINDING DOMAIN-CONTAINING PROTEIN 6"/>
    <property type="match status" value="1"/>
</dbReference>
<accession>A0A835DBX2</accession>
<feature type="compositionally biased region" description="Basic and acidic residues" evidence="6">
    <location>
        <begin position="108"/>
        <end position="127"/>
    </location>
</feature>
<gene>
    <name evidence="8" type="ORF">HHK36_016403</name>
</gene>
<dbReference type="GO" id="GO:0003677">
    <property type="term" value="F:DNA binding"/>
    <property type="evidence" value="ECO:0007669"/>
    <property type="project" value="UniProtKB-KW"/>
</dbReference>
<comment type="subcellular location">
    <subcellularLocation>
        <location evidence="1">Nucleus</location>
    </subcellularLocation>
</comment>
<evidence type="ECO:0000259" key="7">
    <source>
        <dbReference type="PROSITE" id="PS50982"/>
    </source>
</evidence>
<dbReference type="Gene3D" id="3.30.890.10">
    <property type="entry name" value="Methyl-cpg-binding Protein 2, Chain A"/>
    <property type="match status" value="1"/>
</dbReference>
<dbReference type="GO" id="GO:0005634">
    <property type="term" value="C:nucleus"/>
    <property type="evidence" value="ECO:0007669"/>
    <property type="project" value="UniProtKB-SubCell"/>
</dbReference>
<comment type="caution">
    <text evidence="8">The sequence shown here is derived from an EMBL/GenBank/DDBJ whole genome shotgun (WGS) entry which is preliminary data.</text>
</comment>
<dbReference type="OMA" id="TMEGWSK"/>
<evidence type="ECO:0000256" key="3">
    <source>
        <dbReference type="ARBA" id="ARBA00023125"/>
    </source>
</evidence>
<dbReference type="Proteomes" id="UP000655225">
    <property type="component" value="Unassembled WGS sequence"/>
</dbReference>
<evidence type="ECO:0000256" key="1">
    <source>
        <dbReference type="ARBA" id="ARBA00004123"/>
    </source>
</evidence>
<keyword evidence="4" id="KW-0804">Transcription</keyword>
<feature type="compositionally biased region" description="Basic residues" evidence="6">
    <location>
        <begin position="233"/>
        <end position="243"/>
    </location>
</feature>
<dbReference type="PANTHER" id="PTHR12396">
    <property type="entry name" value="METHYL-CPG BINDING PROTEIN, MBD"/>
    <property type="match status" value="1"/>
</dbReference>
<evidence type="ECO:0000256" key="6">
    <source>
        <dbReference type="SAM" id="MobiDB-lite"/>
    </source>
</evidence>
<reference evidence="8 9" key="1">
    <citation type="submission" date="2020-04" db="EMBL/GenBank/DDBJ databases">
        <title>Plant Genome Project.</title>
        <authorList>
            <person name="Zhang R.-G."/>
        </authorList>
    </citation>
    <scope>NUCLEOTIDE SEQUENCE [LARGE SCALE GENOMIC DNA]</scope>
    <source>
        <strain evidence="8">YNK0</strain>
        <tissue evidence="8">Leaf</tissue>
    </source>
</reference>
<evidence type="ECO:0000313" key="8">
    <source>
        <dbReference type="EMBL" id="KAF8397486.1"/>
    </source>
</evidence>
<evidence type="ECO:0000256" key="2">
    <source>
        <dbReference type="ARBA" id="ARBA00023015"/>
    </source>
</evidence>
<dbReference type="Pfam" id="PF01429">
    <property type="entry name" value="MBD"/>
    <property type="match status" value="1"/>
</dbReference>
<name>A0A835DBX2_TETSI</name>
<feature type="region of interest" description="Disordered" evidence="6">
    <location>
        <begin position="204"/>
        <end position="251"/>
    </location>
</feature>
<protein>
    <recommendedName>
        <fullName evidence="7">MBD domain-containing protein</fullName>
    </recommendedName>
</protein>
<dbReference type="EMBL" id="JABCRI010000011">
    <property type="protein sequence ID" value="KAF8397486.1"/>
    <property type="molecule type" value="Genomic_DNA"/>
</dbReference>
<organism evidence="8 9">
    <name type="scientific">Tetracentron sinense</name>
    <name type="common">Spur-leaf</name>
    <dbReference type="NCBI Taxonomy" id="13715"/>
    <lineage>
        <taxon>Eukaryota</taxon>
        <taxon>Viridiplantae</taxon>
        <taxon>Streptophyta</taxon>
        <taxon>Embryophyta</taxon>
        <taxon>Tracheophyta</taxon>
        <taxon>Spermatophyta</taxon>
        <taxon>Magnoliopsida</taxon>
        <taxon>Trochodendrales</taxon>
        <taxon>Trochodendraceae</taxon>
        <taxon>Tetracentron</taxon>
    </lineage>
</organism>
<dbReference type="InterPro" id="IPR001739">
    <property type="entry name" value="Methyl_CpG_DNA-bd"/>
</dbReference>
<sequence>MSAHETSGGDPNSYSHEPPESDPLPVIPSDAEPESDTLTAASIDDGKALIEAMIAEGGVEEAPEETQRIAEDPKPIVQLYSEAVESSSSAATRDTEPAPEADNFQTPNERKPAPEPEPEPVKSEPVSESRTPQQGKRGPAKMGSELAIVPLSRETPDWLPQGWRMEEKVRSSGATAGSKDRYFYDPISGRQFRSKKEVLCFMETGTSGRYKRKTKKNSDANVMSPGRSEGHKQKGSGSKRKGPRSNALNFDYINPPAKVEWVLTDSAEGSWTPFISDKRVPESSQREWAAAYSSITCKSTMFWRHPSG</sequence>